<keyword evidence="3" id="KW-1003">Cell membrane</keyword>
<dbReference type="RefSeq" id="WP_244709851.1">
    <property type="nucleotide sequence ID" value="NZ_CP095073.1"/>
</dbReference>
<dbReference type="Proteomes" id="UP000831787">
    <property type="component" value="Chromosome"/>
</dbReference>
<feature type="transmembrane region" description="Helical" evidence="7">
    <location>
        <begin position="145"/>
        <end position="165"/>
    </location>
</feature>
<feature type="transmembrane region" description="Helical" evidence="7">
    <location>
        <begin position="47"/>
        <end position="66"/>
    </location>
</feature>
<dbReference type="Pfam" id="PF00528">
    <property type="entry name" value="BPD_transp_1"/>
    <property type="match status" value="1"/>
</dbReference>
<accession>A0ABY4EI34</accession>
<comment type="subcellular location">
    <subcellularLocation>
        <location evidence="1 7">Cell membrane</location>
        <topology evidence="1 7">Multi-pass membrane protein</topology>
    </subcellularLocation>
</comment>
<evidence type="ECO:0000256" key="3">
    <source>
        <dbReference type="ARBA" id="ARBA00022475"/>
    </source>
</evidence>
<evidence type="ECO:0000256" key="5">
    <source>
        <dbReference type="ARBA" id="ARBA00022989"/>
    </source>
</evidence>
<keyword evidence="6 7" id="KW-0472">Membrane</keyword>
<sequence length="336" mass="38499">MALRQPLPQEEQTSSLNDKQSRQFNKKKPVHPKPKKKKQKWNFKRTWQLHVLVLPAVIVALFFQYAPMGGLIMAFQDYKPWLGFLNSPWVGFQHFKTMFEYDDARQVIWNTLVISLLKIIFQVAVPLMFALLLNEVRKMAFKKSIQTIIYLPHFLSWVILGGILMDMLSPDGGLINQMLGFIGIDPIFFLGDNTWFRPTIIISDIWKETGFNTIVFLAAVTAVNPVLYEAAIMDGANRWKQTLYITIPAMLPIIIVVATLSLGNILNAGFDQIFNLYNPLVYQTGDIIDTYVYRVGLINGDFSYGTAVGLFKSVISFILVVIGYRLAYKYADYRIF</sequence>
<feature type="transmembrane region" description="Helical" evidence="7">
    <location>
        <begin position="302"/>
        <end position="327"/>
    </location>
</feature>
<dbReference type="PROSITE" id="PS50928">
    <property type="entry name" value="ABC_TM1"/>
    <property type="match status" value="1"/>
</dbReference>
<keyword evidence="2 7" id="KW-0813">Transport</keyword>
<keyword evidence="5 7" id="KW-1133">Transmembrane helix</keyword>
<dbReference type="Gene3D" id="1.10.3720.10">
    <property type="entry name" value="MetI-like"/>
    <property type="match status" value="1"/>
</dbReference>
<dbReference type="InterPro" id="IPR035906">
    <property type="entry name" value="MetI-like_sf"/>
</dbReference>
<dbReference type="PANTHER" id="PTHR43227">
    <property type="entry name" value="BLL4140 PROTEIN"/>
    <property type="match status" value="1"/>
</dbReference>
<dbReference type="SUPFAM" id="SSF161098">
    <property type="entry name" value="MetI-like"/>
    <property type="match status" value="1"/>
</dbReference>
<dbReference type="CDD" id="cd06261">
    <property type="entry name" value="TM_PBP2"/>
    <property type="match status" value="1"/>
</dbReference>
<evidence type="ECO:0000259" key="9">
    <source>
        <dbReference type="PROSITE" id="PS50928"/>
    </source>
</evidence>
<dbReference type="InterPro" id="IPR000515">
    <property type="entry name" value="MetI-like"/>
</dbReference>
<evidence type="ECO:0000313" key="10">
    <source>
        <dbReference type="EMBL" id="UOQ44136.1"/>
    </source>
</evidence>
<evidence type="ECO:0000313" key="11">
    <source>
        <dbReference type="Proteomes" id="UP000831787"/>
    </source>
</evidence>
<keyword evidence="11" id="KW-1185">Reference proteome</keyword>
<protein>
    <submittedName>
        <fullName evidence="10">Sugar ABC transporter permease</fullName>
    </submittedName>
</protein>
<comment type="similarity">
    <text evidence="7">Belongs to the binding-protein-dependent transport system permease family.</text>
</comment>
<dbReference type="PANTHER" id="PTHR43227:SF11">
    <property type="entry name" value="BLL4140 PROTEIN"/>
    <property type="match status" value="1"/>
</dbReference>
<evidence type="ECO:0000256" key="2">
    <source>
        <dbReference type="ARBA" id="ARBA00022448"/>
    </source>
</evidence>
<feature type="transmembrane region" description="Helical" evidence="7">
    <location>
        <begin position="107"/>
        <end position="133"/>
    </location>
</feature>
<keyword evidence="4 7" id="KW-0812">Transmembrane</keyword>
<proteinExistence type="inferred from homology"/>
<evidence type="ECO:0000256" key="7">
    <source>
        <dbReference type="RuleBase" id="RU363032"/>
    </source>
</evidence>
<evidence type="ECO:0000256" key="6">
    <source>
        <dbReference type="ARBA" id="ARBA00023136"/>
    </source>
</evidence>
<organism evidence="10 11">
    <name type="scientific">Halobacillus salinarum</name>
    <dbReference type="NCBI Taxonomy" id="2932257"/>
    <lineage>
        <taxon>Bacteria</taxon>
        <taxon>Bacillati</taxon>
        <taxon>Bacillota</taxon>
        <taxon>Bacilli</taxon>
        <taxon>Bacillales</taxon>
        <taxon>Bacillaceae</taxon>
        <taxon>Halobacillus</taxon>
    </lineage>
</organism>
<evidence type="ECO:0000256" key="8">
    <source>
        <dbReference type="SAM" id="MobiDB-lite"/>
    </source>
</evidence>
<feature type="domain" description="ABC transmembrane type-1" evidence="9">
    <location>
        <begin position="108"/>
        <end position="323"/>
    </location>
</feature>
<evidence type="ECO:0000256" key="1">
    <source>
        <dbReference type="ARBA" id="ARBA00004651"/>
    </source>
</evidence>
<dbReference type="EMBL" id="CP095073">
    <property type="protein sequence ID" value="UOQ44136.1"/>
    <property type="molecule type" value="Genomic_DNA"/>
</dbReference>
<feature type="compositionally biased region" description="Basic residues" evidence="8">
    <location>
        <begin position="24"/>
        <end position="39"/>
    </location>
</feature>
<feature type="region of interest" description="Disordered" evidence="8">
    <location>
        <begin position="1"/>
        <end position="39"/>
    </location>
</feature>
<name>A0ABY4EI34_9BACI</name>
<feature type="transmembrane region" description="Helical" evidence="7">
    <location>
        <begin position="243"/>
        <end position="266"/>
    </location>
</feature>
<reference evidence="10 11" key="1">
    <citation type="submission" date="2022-04" db="EMBL/GenBank/DDBJ databases">
        <title>Halobacillus sp. isolated from saltern.</title>
        <authorList>
            <person name="Won M."/>
            <person name="Lee C.-M."/>
            <person name="Woen H.-Y."/>
            <person name="Kwon S.-W."/>
        </authorList>
    </citation>
    <scope>NUCLEOTIDE SEQUENCE [LARGE SCALE GENOMIC DNA]</scope>
    <source>
        <strain evidence="10 11">SSBR10-3</strain>
    </source>
</reference>
<dbReference type="InterPro" id="IPR050809">
    <property type="entry name" value="UgpAE/MalFG_permease"/>
</dbReference>
<gene>
    <name evidence="10" type="ORF">MUN89_20120</name>
</gene>
<evidence type="ECO:0000256" key="4">
    <source>
        <dbReference type="ARBA" id="ARBA00022692"/>
    </source>
</evidence>
<feature type="transmembrane region" description="Helical" evidence="7">
    <location>
        <begin position="213"/>
        <end position="231"/>
    </location>
</feature>